<keyword evidence="2" id="KW-1185">Reference proteome</keyword>
<dbReference type="Proteomes" id="UP000245802">
    <property type="component" value="Chromosome"/>
</dbReference>
<gene>
    <name evidence="1" type="ORF">C1280_16380</name>
</gene>
<reference evidence="1 2" key="1">
    <citation type="submission" date="2018-01" db="EMBL/GenBank/DDBJ databases">
        <title>G. obscuriglobus.</title>
        <authorList>
            <person name="Franke J."/>
            <person name="Blomberg W."/>
            <person name="Selmecki A."/>
        </authorList>
    </citation>
    <scope>NUCLEOTIDE SEQUENCE [LARGE SCALE GENOMIC DNA]</scope>
    <source>
        <strain evidence="1 2">DSM 5831</strain>
    </source>
</reference>
<protein>
    <submittedName>
        <fullName evidence="1">Uncharacterized protein</fullName>
    </submittedName>
</protein>
<evidence type="ECO:0000313" key="2">
    <source>
        <dbReference type="Proteomes" id="UP000245802"/>
    </source>
</evidence>
<dbReference type="EMBL" id="CP025958">
    <property type="protein sequence ID" value="AWM38410.1"/>
    <property type="molecule type" value="Genomic_DNA"/>
</dbReference>
<dbReference type="AlphaFoldDB" id="A0A2Z3HB26"/>
<sequence length="105" mass="11708">MTRVESLLWLYYVVELVGALVEREVRPAMTNDGIESLALYPEGRATLAPTTGAVFDVLEGQRRHRLVEASGQELRRFHDPCPTTPAACSTCSGSVRRRTESMTRN</sequence>
<organism evidence="1 2">
    <name type="scientific">Gemmata obscuriglobus</name>
    <dbReference type="NCBI Taxonomy" id="114"/>
    <lineage>
        <taxon>Bacteria</taxon>
        <taxon>Pseudomonadati</taxon>
        <taxon>Planctomycetota</taxon>
        <taxon>Planctomycetia</taxon>
        <taxon>Gemmatales</taxon>
        <taxon>Gemmataceae</taxon>
        <taxon>Gemmata</taxon>
    </lineage>
</organism>
<dbReference type="KEGG" id="gog:C1280_16380"/>
<accession>A0A2Z3HB26</accession>
<name>A0A2Z3HB26_9BACT</name>
<proteinExistence type="predicted"/>
<evidence type="ECO:0000313" key="1">
    <source>
        <dbReference type="EMBL" id="AWM38410.1"/>
    </source>
</evidence>